<proteinExistence type="predicted"/>
<dbReference type="InterPro" id="IPR051288">
    <property type="entry name" value="Serum_paraoxonase/arylesterase"/>
</dbReference>
<dbReference type="EMBL" id="ML992509">
    <property type="protein sequence ID" value="KAF2221961.1"/>
    <property type="molecule type" value="Genomic_DNA"/>
</dbReference>
<organism evidence="2 3">
    <name type="scientific">Elsinoe ampelina</name>
    <dbReference type="NCBI Taxonomy" id="302913"/>
    <lineage>
        <taxon>Eukaryota</taxon>
        <taxon>Fungi</taxon>
        <taxon>Dikarya</taxon>
        <taxon>Ascomycota</taxon>
        <taxon>Pezizomycotina</taxon>
        <taxon>Dothideomycetes</taxon>
        <taxon>Dothideomycetidae</taxon>
        <taxon>Myriangiales</taxon>
        <taxon>Elsinoaceae</taxon>
        <taxon>Elsinoe</taxon>
    </lineage>
</organism>
<dbReference type="SUPFAM" id="SSF63829">
    <property type="entry name" value="Calcium-dependent phosphotriesterase"/>
    <property type="match status" value="1"/>
</dbReference>
<reference evidence="3" key="1">
    <citation type="journal article" date="2020" name="Stud. Mycol.">
        <title>101 Dothideomycetes genomes: A test case for predicting lifestyles and emergence of pathogens.</title>
        <authorList>
            <person name="Haridas S."/>
            <person name="Albert R."/>
            <person name="Binder M."/>
            <person name="Bloem J."/>
            <person name="LaButti K."/>
            <person name="Salamov A."/>
            <person name="Andreopoulos B."/>
            <person name="Baker S."/>
            <person name="Barry K."/>
            <person name="Bills G."/>
            <person name="Bluhm B."/>
            <person name="Cannon C."/>
            <person name="Castanera R."/>
            <person name="Culley D."/>
            <person name="Daum C."/>
            <person name="Ezra D."/>
            <person name="Gonzalez J."/>
            <person name="Henrissat B."/>
            <person name="Kuo A."/>
            <person name="Liang C."/>
            <person name="Lipzen A."/>
            <person name="Lutzoni F."/>
            <person name="Magnuson J."/>
            <person name="Mondo S."/>
            <person name="Nolan M."/>
            <person name="Ohm R."/>
            <person name="Pangilinan J."/>
            <person name="Park H.-J."/>
            <person name="Ramirez L."/>
            <person name="Alfaro M."/>
            <person name="Sun H."/>
            <person name="Tritt A."/>
            <person name="Yoshinaga Y."/>
            <person name="Zwiers L.-H."/>
            <person name="Turgeon B."/>
            <person name="Goodwin S."/>
            <person name="Spatafora J."/>
            <person name="Crous P."/>
            <person name="Grigoriev I."/>
        </authorList>
    </citation>
    <scope>NUCLEOTIDE SEQUENCE [LARGE SCALE GENOMIC DNA]</scope>
    <source>
        <strain evidence="3">CECT 20119</strain>
    </source>
</reference>
<dbReference type="OrthoDB" id="5307922at2759"/>
<keyword evidence="1" id="KW-0732">Signal</keyword>
<evidence type="ECO:0000313" key="2">
    <source>
        <dbReference type="EMBL" id="KAF2221961.1"/>
    </source>
</evidence>
<dbReference type="Proteomes" id="UP000799538">
    <property type="component" value="Unassembled WGS sequence"/>
</dbReference>
<evidence type="ECO:0000256" key="1">
    <source>
        <dbReference type="SAM" id="SignalP"/>
    </source>
</evidence>
<protein>
    <recommendedName>
        <fullName evidence="4">Calcium-dependent phosphotriesterase</fullName>
    </recommendedName>
</protein>
<name>A0A6A6G890_9PEZI</name>
<gene>
    <name evidence="2" type="ORF">BDZ85DRAFT_264664</name>
</gene>
<dbReference type="InterPro" id="IPR011042">
    <property type="entry name" value="6-blade_b-propeller_TolB-like"/>
</dbReference>
<evidence type="ECO:0000313" key="3">
    <source>
        <dbReference type="Proteomes" id="UP000799538"/>
    </source>
</evidence>
<dbReference type="PANTHER" id="PTHR11799:SF30">
    <property type="entry name" value="SERUM PARAOXONASE_ARYLESTERASE 2"/>
    <property type="match status" value="1"/>
</dbReference>
<sequence>MVNYVASFALVIVAVISPKLYSQGTLLYGLEKTNSPANLQRRQAPYNFELKLADKVRNCEHVHLDEASGYALLSCNPTRDVWNTVMGIYNNHDKTEGALYLYDYAGKHPENDELREIKLMDYPHAGKDFHPLGLGYHAPSNRIFVVNLSKERRPRIEVFRLHLSEAAATFIQSIKHVHLPSPNSIYAISENSFYVTNDHYFPHRQNALLNQIETFGALPISTVDKVTFSDTTVGIKTMARLPFPNGIVRLNDTAFAVASTTSASVRLYHEDKKSGKWTEKESISVRMLPDNLSVDEEGTLFIAGHAHTTSITKYAKTRAECNTPEGSKTQKCKDLKSPSMVVSWTRREGVKEIYTDVKYGAACTAVRDSKAKVGIISSLYDRGLLVWKE</sequence>
<evidence type="ECO:0008006" key="4">
    <source>
        <dbReference type="Google" id="ProtNLM"/>
    </source>
</evidence>
<dbReference type="AlphaFoldDB" id="A0A6A6G890"/>
<keyword evidence="3" id="KW-1185">Reference proteome</keyword>
<feature type="signal peptide" evidence="1">
    <location>
        <begin position="1"/>
        <end position="22"/>
    </location>
</feature>
<dbReference type="PANTHER" id="PTHR11799">
    <property type="entry name" value="PARAOXONASE"/>
    <property type="match status" value="1"/>
</dbReference>
<feature type="chain" id="PRO_5025387650" description="Calcium-dependent phosphotriesterase" evidence="1">
    <location>
        <begin position="23"/>
        <end position="389"/>
    </location>
</feature>
<accession>A0A6A6G890</accession>
<dbReference type="Gene3D" id="2.120.10.30">
    <property type="entry name" value="TolB, C-terminal domain"/>
    <property type="match status" value="1"/>
</dbReference>